<organism evidence="1 2">
    <name type="scientific">Pogonophryne albipinna</name>
    <dbReference type="NCBI Taxonomy" id="1090488"/>
    <lineage>
        <taxon>Eukaryota</taxon>
        <taxon>Metazoa</taxon>
        <taxon>Chordata</taxon>
        <taxon>Craniata</taxon>
        <taxon>Vertebrata</taxon>
        <taxon>Euteleostomi</taxon>
        <taxon>Actinopterygii</taxon>
        <taxon>Neopterygii</taxon>
        <taxon>Teleostei</taxon>
        <taxon>Neoteleostei</taxon>
        <taxon>Acanthomorphata</taxon>
        <taxon>Eupercaria</taxon>
        <taxon>Perciformes</taxon>
        <taxon>Notothenioidei</taxon>
        <taxon>Pogonophryne</taxon>
    </lineage>
</organism>
<proteinExistence type="predicted"/>
<dbReference type="AlphaFoldDB" id="A0AAD6AMC9"/>
<evidence type="ECO:0000313" key="1">
    <source>
        <dbReference type="EMBL" id="KAJ4928145.1"/>
    </source>
</evidence>
<dbReference type="EMBL" id="JAPTMU010000018">
    <property type="protein sequence ID" value="KAJ4928145.1"/>
    <property type="molecule type" value="Genomic_DNA"/>
</dbReference>
<protein>
    <submittedName>
        <fullName evidence="1">Uncharacterized protein</fullName>
    </submittedName>
</protein>
<gene>
    <name evidence="1" type="ORF">JOQ06_015942</name>
</gene>
<name>A0AAD6AMC9_9TELE</name>
<reference evidence="1" key="1">
    <citation type="submission" date="2022-11" db="EMBL/GenBank/DDBJ databases">
        <title>Chromosome-level genome of Pogonophryne albipinna.</title>
        <authorList>
            <person name="Jo E."/>
        </authorList>
    </citation>
    <scope>NUCLEOTIDE SEQUENCE</scope>
    <source>
        <strain evidence="1">SGF0006</strain>
        <tissue evidence="1">Muscle</tissue>
    </source>
</reference>
<evidence type="ECO:0000313" key="2">
    <source>
        <dbReference type="Proteomes" id="UP001219934"/>
    </source>
</evidence>
<dbReference type="Proteomes" id="UP001219934">
    <property type="component" value="Unassembled WGS sequence"/>
</dbReference>
<accession>A0AAD6AMC9</accession>
<sequence length="97" mass="10794">MAGVEDTMRAAVPSWCGGLELEMIYRRTNYIHEMSCGEVGPLLYSRMCCAGWICLDNSPGLSFLTLAQFFPDLSNSHTIIPAPYHAITTCYPDDPRC</sequence>
<comment type="caution">
    <text evidence="1">The sequence shown here is derived from an EMBL/GenBank/DDBJ whole genome shotgun (WGS) entry which is preliminary data.</text>
</comment>
<keyword evidence="2" id="KW-1185">Reference proteome</keyword>